<evidence type="ECO:0000313" key="1">
    <source>
        <dbReference type="EMBL" id="KAI4866921.1"/>
    </source>
</evidence>
<organism evidence="1 2">
    <name type="scientific">Hypoxylon rubiginosum</name>
    <dbReference type="NCBI Taxonomy" id="110542"/>
    <lineage>
        <taxon>Eukaryota</taxon>
        <taxon>Fungi</taxon>
        <taxon>Dikarya</taxon>
        <taxon>Ascomycota</taxon>
        <taxon>Pezizomycotina</taxon>
        <taxon>Sordariomycetes</taxon>
        <taxon>Xylariomycetidae</taxon>
        <taxon>Xylariales</taxon>
        <taxon>Hypoxylaceae</taxon>
        <taxon>Hypoxylon</taxon>
    </lineage>
</organism>
<name>A0ACB9Z6E4_9PEZI</name>
<keyword evidence="2" id="KW-1185">Reference proteome</keyword>
<dbReference type="EMBL" id="MU393453">
    <property type="protein sequence ID" value="KAI4866921.1"/>
    <property type="molecule type" value="Genomic_DNA"/>
</dbReference>
<sequence length="474" mass="54131">MGHLLTQEVLPLLKLAGVLFLVYLVASNLATWYRLRRFRGPILARFSYLYMLRALLSGDRGQRYRNLYDEYGGETFLRIGPNDLLVSSPAMVRHMNSVRSPYLRSNWYRAQRIDPYRDNLLSLSDTAQHDKLKARLAAGYSGKENPAIETGVDEQLERLVALIKRKYISTASEFCPLDLAPTTMFFAVDTISRIAFGKAFGNLDEDRDIYSFHKFAEVSSMKGSAFAEIPWLGKMFFFPPVLRLIGPKGSFVRYGVSPEQCKSEIVFQILAGSDTTAHAIRATMLNIITSPRVYERIRVEIDAAIADGRIQSSPAKAEEVKQLPYMQAVIREGLRFSPPTTALIQKQVPPEGDTFDDRFLPGGTRIAVSILPIQRSKEVFGQDSEVFRPERWLDISDEKYREMSQTVDQVFGWGRWQCLGKPVAMLELNKVFVELLRYFDFELVNTQSPWKSIDYTLYVVSDFWVRVTEKSTSL</sequence>
<comment type="caution">
    <text evidence="1">The sequence shown here is derived from an EMBL/GenBank/DDBJ whole genome shotgun (WGS) entry which is preliminary data.</text>
</comment>
<evidence type="ECO:0000313" key="2">
    <source>
        <dbReference type="Proteomes" id="UP001497700"/>
    </source>
</evidence>
<gene>
    <name evidence="1" type="ORF">F4820DRAFT_446617</name>
</gene>
<proteinExistence type="predicted"/>
<accession>A0ACB9Z6E4</accession>
<protein>
    <submittedName>
        <fullName evidence="1">Cytochrome P450</fullName>
    </submittedName>
</protein>
<reference evidence="1 2" key="1">
    <citation type="journal article" date="2022" name="New Phytol.">
        <title>Ecological generalism drives hyperdiversity of secondary metabolite gene clusters in xylarialean endophytes.</title>
        <authorList>
            <person name="Franco M.E.E."/>
            <person name="Wisecaver J.H."/>
            <person name="Arnold A.E."/>
            <person name="Ju Y.M."/>
            <person name="Slot J.C."/>
            <person name="Ahrendt S."/>
            <person name="Moore L.P."/>
            <person name="Eastman K.E."/>
            <person name="Scott K."/>
            <person name="Konkel Z."/>
            <person name="Mondo S.J."/>
            <person name="Kuo A."/>
            <person name="Hayes R.D."/>
            <person name="Haridas S."/>
            <person name="Andreopoulos B."/>
            <person name="Riley R."/>
            <person name="LaButti K."/>
            <person name="Pangilinan J."/>
            <person name="Lipzen A."/>
            <person name="Amirebrahimi M."/>
            <person name="Yan J."/>
            <person name="Adam C."/>
            <person name="Keymanesh K."/>
            <person name="Ng V."/>
            <person name="Louie K."/>
            <person name="Northen T."/>
            <person name="Drula E."/>
            <person name="Henrissat B."/>
            <person name="Hsieh H.M."/>
            <person name="Youens-Clark K."/>
            <person name="Lutzoni F."/>
            <person name="Miadlikowska J."/>
            <person name="Eastwood D.C."/>
            <person name="Hamelin R.C."/>
            <person name="Grigoriev I.V."/>
            <person name="U'Ren J.M."/>
        </authorList>
    </citation>
    <scope>NUCLEOTIDE SEQUENCE [LARGE SCALE GENOMIC DNA]</scope>
    <source>
        <strain evidence="1 2">CBS 119005</strain>
    </source>
</reference>
<dbReference type="Proteomes" id="UP001497700">
    <property type="component" value="Unassembled WGS sequence"/>
</dbReference>